<name>A0A221UYG7_9FLAO</name>
<dbReference type="Proteomes" id="UP000204551">
    <property type="component" value="Chromosome"/>
</dbReference>
<sequence>MDSSSTMLIFSFDRLTFLNPNLTQKLCAWILLDFFSVREDKRKEEIQ</sequence>
<reference evidence="1 2" key="1">
    <citation type="submission" date="2017-07" db="EMBL/GenBank/DDBJ databases">
        <title>Genome Sequence of Arenibacter algicola Strain SMS7 Isolated from a culture of the Diatom Skeletonema marinoi.</title>
        <authorList>
            <person name="Topel M."/>
            <person name="Pinder M.I.M."/>
            <person name="Johansson O.N."/>
            <person name="Kourtchenko O."/>
            <person name="Godhe A."/>
            <person name="Clarke A.K."/>
        </authorList>
    </citation>
    <scope>NUCLEOTIDE SEQUENCE [LARGE SCALE GENOMIC DNA]</scope>
    <source>
        <strain evidence="1 2">SMS7</strain>
    </source>
</reference>
<accession>A0A221UYG7</accession>
<dbReference type="EMBL" id="CP022515">
    <property type="protein sequence ID" value="ASO06414.1"/>
    <property type="molecule type" value="Genomic_DNA"/>
</dbReference>
<protein>
    <submittedName>
        <fullName evidence="1">Uncharacterized protein</fullName>
    </submittedName>
</protein>
<gene>
    <name evidence="1" type="ORF">AREALGSMS7_02982</name>
</gene>
<proteinExistence type="predicted"/>
<organism evidence="1 2">
    <name type="scientific">Arenibacter algicola</name>
    <dbReference type="NCBI Taxonomy" id="616991"/>
    <lineage>
        <taxon>Bacteria</taxon>
        <taxon>Pseudomonadati</taxon>
        <taxon>Bacteroidota</taxon>
        <taxon>Flavobacteriia</taxon>
        <taxon>Flavobacteriales</taxon>
        <taxon>Flavobacteriaceae</taxon>
        <taxon>Arenibacter</taxon>
    </lineage>
</organism>
<evidence type="ECO:0000313" key="1">
    <source>
        <dbReference type="EMBL" id="ASO06414.1"/>
    </source>
</evidence>
<dbReference type="KEGG" id="aalg:AREALGSMS7_02982"/>
<dbReference type="AlphaFoldDB" id="A0A221UYG7"/>
<evidence type="ECO:0000313" key="2">
    <source>
        <dbReference type="Proteomes" id="UP000204551"/>
    </source>
</evidence>